<dbReference type="GO" id="GO:0042956">
    <property type="term" value="P:maltodextrin transmembrane transport"/>
    <property type="evidence" value="ECO:0007669"/>
    <property type="project" value="TreeGrafter"/>
</dbReference>
<dbReference type="RefSeq" id="WP_023588990.1">
    <property type="nucleotide sequence ID" value="NZ_ASHX02000001.1"/>
</dbReference>
<dbReference type="PANTHER" id="PTHR30061:SF50">
    <property type="entry name" value="MALTOSE_MALTODEXTRIN-BINDING PERIPLASMIC PROTEIN"/>
    <property type="match status" value="1"/>
</dbReference>
<dbReference type="Gene3D" id="3.40.190.10">
    <property type="entry name" value="Periplasmic binding protein-like II"/>
    <property type="match status" value="2"/>
</dbReference>
<dbReference type="Pfam" id="PF01547">
    <property type="entry name" value="SBP_bac_1"/>
    <property type="match status" value="1"/>
</dbReference>
<proteinExistence type="inferred from homology"/>
<dbReference type="eggNOG" id="COG2182">
    <property type="taxonomic scope" value="Bacteria"/>
</dbReference>
<name>A0A1D3DW20_9ACTN</name>
<dbReference type="Proteomes" id="UP000095329">
    <property type="component" value="Unassembled WGS sequence"/>
</dbReference>
<dbReference type="PRINTS" id="PR00181">
    <property type="entry name" value="MALTOSEBP"/>
</dbReference>
<dbReference type="OrthoDB" id="9795467at2"/>
<dbReference type="PANTHER" id="PTHR30061">
    <property type="entry name" value="MALTOSE-BINDING PERIPLASMIC PROTEIN"/>
    <property type="match status" value="1"/>
</dbReference>
<organism evidence="6 7">
    <name type="scientific">Streptomyces thermolilacinus SPC6</name>
    <dbReference type="NCBI Taxonomy" id="1306406"/>
    <lineage>
        <taxon>Bacteria</taxon>
        <taxon>Bacillati</taxon>
        <taxon>Actinomycetota</taxon>
        <taxon>Actinomycetes</taxon>
        <taxon>Kitasatosporales</taxon>
        <taxon>Streptomycetaceae</taxon>
        <taxon>Streptomyces</taxon>
    </lineage>
</organism>
<dbReference type="AlphaFoldDB" id="A0A1D3DW20"/>
<protein>
    <submittedName>
        <fullName evidence="6">Sugar ABC transporter substrate-binding protein</fullName>
    </submittedName>
</protein>
<evidence type="ECO:0000256" key="1">
    <source>
        <dbReference type="ARBA" id="ARBA00008520"/>
    </source>
</evidence>
<dbReference type="GO" id="GO:0015144">
    <property type="term" value="F:carbohydrate transmembrane transporter activity"/>
    <property type="evidence" value="ECO:0007669"/>
    <property type="project" value="InterPro"/>
</dbReference>
<keyword evidence="3" id="KW-0762">Sugar transport</keyword>
<dbReference type="GO" id="GO:0015768">
    <property type="term" value="P:maltose transport"/>
    <property type="evidence" value="ECO:0007669"/>
    <property type="project" value="TreeGrafter"/>
</dbReference>
<comment type="similarity">
    <text evidence="1">Belongs to the bacterial solute-binding protein 1 family.</text>
</comment>
<feature type="signal peptide" evidence="5">
    <location>
        <begin position="1"/>
        <end position="20"/>
    </location>
</feature>
<evidence type="ECO:0000256" key="4">
    <source>
        <dbReference type="ARBA" id="ARBA00022729"/>
    </source>
</evidence>
<dbReference type="STRING" id="1306406.J116_020730"/>
<reference evidence="6 7" key="1">
    <citation type="journal article" date="2013" name="Genome Announc.">
        <title>Genome Sequence of Streptomyces violaceusniger Strain SPC6, a Halotolerant Streptomycete That Exhibits Rapid Growth and Development.</title>
        <authorList>
            <person name="Chen X."/>
            <person name="Zhang B."/>
            <person name="Zhang W."/>
            <person name="Wu X."/>
            <person name="Zhang M."/>
            <person name="Chen T."/>
            <person name="Liu G."/>
            <person name="Dyson P."/>
        </authorList>
    </citation>
    <scope>NUCLEOTIDE SEQUENCE [LARGE SCALE GENOMIC DNA]</scope>
    <source>
        <strain evidence="6 7">SPC6</strain>
    </source>
</reference>
<dbReference type="EMBL" id="ASHX02000001">
    <property type="protein sequence ID" value="OEJ96513.1"/>
    <property type="molecule type" value="Genomic_DNA"/>
</dbReference>
<dbReference type="GO" id="GO:1901982">
    <property type="term" value="F:maltose binding"/>
    <property type="evidence" value="ECO:0007669"/>
    <property type="project" value="TreeGrafter"/>
</dbReference>
<evidence type="ECO:0000313" key="7">
    <source>
        <dbReference type="Proteomes" id="UP000095329"/>
    </source>
</evidence>
<sequence>MRRGIAATALVASLALAATACGGGSEDKAAAGGPVTITWWDTSDATNEAPTYKKLIEKFEAANKDIKVKYQNVPFAEAEQKYKTAAQAGNAPDVLRADVGWTAGLAENQYLAPLDGTPAVKEIGSFNQGLVEGAKVNGKLYGVPQVTDALALLYNKEVFAKAGVQPPKTWAELSTAAKTIKQKTGVDGIYLNPDSYFALPFLYGEGGMMVDTDKKKITVNDPAGQKAVQTVVDMIKSGAAVKPDFTDGYNNMQAAFKDGKVAMVINGPWSTADDLTGKAFKNKDNLGVAPVPSGTSGKAGTPTGGHNLVVYNGADAPHKEAAQKFVAFMTSAASQEFAATETGVLPTRDDAYTVKVVADPIRAAFKNVLADSTARPAVAGVSDMFTEWTKQYIEILKGNATVEKGLDTTAQKWKTSINSLKEYSVE</sequence>
<comment type="caution">
    <text evidence="6">The sequence shown here is derived from an EMBL/GenBank/DDBJ whole genome shotgun (WGS) entry which is preliminary data.</text>
</comment>
<evidence type="ECO:0000313" key="6">
    <source>
        <dbReference type="EMBL" id="OEJ96513.1"/>
    </source>
</evidence>
<keyword evidence="2" id="KW-0813">Transport</keyword>
<dbReference type="SUPFAM" id="SSF53850">
    <property type="entry name" value="Periplasmic binding protein-like II"/>
    <property type="match status" value="1"/>
</dbReference>
<accession>A0A1D3DW20</accession>
<gene>
    <name evidence="6" type="ORF">J116_020730</name>
</gene>
<feature type="chain" id="PRO_5039102209" evidence="5">
    <location>
        <begin position="21"/>
        <end position="426"/>
    </location>
</feature>
<evidence type="ECO:0000256" key="3">
    <source>
        <dbReference type="ARBA" id="ARBA00022597"/>
    </source>
</evidence>
<keyword evidence="7" id="KW-1185">Reference proteome</keyword>
<dbReference type="InterPro" id="IPR006059">
    <property type="entry name" value="SBP"/>
</dbReference>
<evidence type="ECO:0000256" key="2">
    <source>
        <dbReference type="ARBA" id="ARBA00022448"/>
    </source>
</evidence>
<dbReference type="PROSITE" id="PS51257">
    <property type="entry name" value="PROKAR_LIPOPROTEIN"/>
    <property type="match status" value="1"/>
</dbReference>
<evidence type="ECO:0000256" key="5">
    <source>
        <dbReference type="SAM" id="SignalP"/>
    </source>
</evidence>
<dbReference type="InterPro" id="IPR006060">
    <property type="entry name" value="Maltose/Cyclodextrin-bd"/>
</dbReference>
<dbReference type="GO" id="GO:0055052">
    <property type="term" value="C:ATP-binding cassette (ABC) transporter complex, substrate-binding subunit-containing"/>
    <property type="evidence" value="ECO:0007669"/>
    <property type="project" value="TreeGrafter"/>
</dbReference>
<keyword evidence="4 5" id="KW-0732">Signal</keyword>